<gene>
    <name evidence="8" type="ORF">QQ020_02210</name>
</gene>
<reference evidence="8" key="1">
    <citation type="submission" date="2023-06" db="EMBL/GenBank/DDBJ databases">
        <title>Genomic of Agaribacillus aureum.</title>
        <authorList>
            <person name="Wang G."/>
        </authorList>
    </citation>
    <scope>NUCLEOTIDE SEQUENCE</scope>
    <source>
        <strain evidence="8">BMA12</strain>
    </source>
</reference>
<feature type="domain" description="RagB/SusD" evidence="6">
    <location>
        <begin position="266"/>
        <end position="522"/>
    </location>
</feature>
<comment type="similarity">
    <text evidence="2">Belongs to the SusD family.</text>
</comment>
<dbReference type="SUPFAM" id="SSF48452">
    <property type="entry name" value="TPR-like"/>
    <property type="match status" value="1"/>
</dbReference>
<dbReference type="RefSeq" id="WP_346756175.1">
    <property type="nucleotide sequence ID" value="NZ_JAUJEB010000001.1"/>
</dbReference>
<evidence type="ECO:0000256" key="5">
    <source>
        <dbReference type="ARBA" id="ARBA00023237"/>
    </source>
</evidence>
<dbReference type="InterPro" id="IPR011990">
    <property type="entry name" value="TPR-like_helical_dom_sf"/>
</dbReference>
<evidence type="ECO:0000313" key="8">
    <source>
        <dbReference type="EMBL" id="MDN5210835.1"/>
    </source>
</evidence>
<keyword evidence="9" id="KW-1185">Reference proteome</keyword>
<sequence>MKNILSVFFIAFLVFGCNDELLEKTDPGSGSVEAFFNNEDELVLGINGIYNAFQGSWWGGSLIHIQPHLDGATDNAAICCAWEYGFPAVATGNMSPNSGGIVGWKWTFGFQAITRVNQMLELIDAEIPGLSEAGANRWRGELRFLRGFIYNEMATVYGDVPLITKVLTPEEASEIGRTPKSEVISAILADLTFAAENLETTPNRGDIGRPTQQAALALKGKVQLYNDMFAEAATTLGQVIAMEGGAVDLDPDYESLFNGSNEASSEILFSLQALGDGNEEGSFFQVHYAPPNLPSGNTAGGWNSMHYTRNLLDDYYMSDGMSISESPLYDPDDVFANRDPRLTMSFLTPLPGTTWNGAVLEPDNFFFNGAAPDPVHGAQMISKKWSSEDTQNNGDTNVDFILLRYADVLLMYAEAQNEQVGPDASVYSAVNKIRARVGMPDFPAGFSQAEMRAEIRHERRIEFVMEGTRYYDLIRWRTAETVIPSVPGIETRNFDPSKNYLWPVPQSAIDSNPELISQNPNY</sequence>
<dbReference type="InterPro" id="IPR033985">
    <property type="entry name" value="SusD-like_N"/>
</dbReference>
<proteinExistence type="inferred from homology"/>
<feature type="domain" description="SusD-like N-terminal" evidence="7">
    <location>
        <begin position="105"/>
        <end position="224"/>
    </location>
</feature>
<evidence type="ECO:0000259" key="6">
    <source>
        <dbReference type="Pfam" id="PF07980"/>
    </source>
</evidence>
<protein>
    <submittedName>
        <fullName evidence="8">RagB/SusD family nutrient uptake outer membrane protein</fullName>
    </submittedName>
</protein>
<organism evidence="8 9">
    <name type="scientific">Agaribacillus aureus</name>
    <dbReference type="NCBI Taxonomy" id="3051825"/>
    <lineage>
        <taxon>Bacteria</taxon>
        <taxon>Pseudomonadati</taxon>
        <taxon>Bacteroidota</taxon>
        <taxon>Cytophagia</taxon>
        <taxon>Cytophagales</taxon>
        <taxon>Splendidivirgaceae</taxon>
        <taxon>Agaribacillus</taxon>
    </lineage>
</organism>
<comment type="subcellular location">
    <subcellularLocation>
        <location evidence="1">Cell outer membrane</location>
    </subcellularLocation>
</comment>
<dbReference type="Pfam" id="PF14322">
    <property type="entry name" value="SusD-like_3"/>
    <property type="match status" value="1"/>
</dbReference>
<dbReference type="CDD" id="cd08977">
    <property type="entry name" value="SusD"/>
    <property type="match status" value="1"/>
</dbReference>
<dbReference type="InterPro" id="IPR012944">
    <property type="entry name" value="SusD_RagB_dom"/>
</dbReference>
<evidence type="ECO:0000313" key="9">
    <source>
        <dbReference type="Proteomes" id="UP001172083"/>
    </source>
</evidence>
<keyword evidence="3" id="KW-0732">Signal</keyword>
<evidence type="ECO:0000256" key="2">
    <source>
        <dbReference type="ARBA" id="ARBA00006275"/>
    </source>
</evidence>
<evidence type="ECO:0000256" key="3">
    <source>
        <dbReference type="ARBA" id="ARBA00022729"/>
    </source>
</evidence>
<evidence type="ECO:0000256" key="4">
    <source>
        <dbReference type="ARBA" id="ARBA00023136"/>
    </source>
</evidence>
<evidence type="ECO:0000256" key="1">
    <source>
        <dbReference type="ARBA" id="ARBA00004442"/>
    </source>
</evidence>
<keyword evidence="5" id="KW-0998">Cell outer membrane</keyword>
<evidence type="ECO:0000259" key="7">
    <source>
        <dbReference type="Pfam" id="PF14322"/>
    </source>
</evidence>
<dbReference type="PROSITE" id="PS51257">
    <property type="entry name" value="PROKAR_LIPOPROTEIN"/>
    <property type="match status" value="1"/>
</dbReference>
<keyword evidence="4" id="KW-0472">Membrane</keyword>
<dbReference type="EMBL" id="JAUJEB010000001">
    <property type="protein sequence ID" value="MDN5210835.1"/>
    <property type="molecule type" value="Genomic_DNA"/>
</dbReference>
<dbReference type="Pfam" id="PF07980">
    <property type="entry name" value="SusD_RagB"/>
    <property type="match status" value="1"/>
</dbReference>
<name>A0ABT8KZB7_9BACT</name>
<dbReference type="Proteomes" id="UP001172083">
    <property type="component" value="Unassembled WGS sequence"/>
</dbReference>
<accession>A0ABT8KZB7</accession>
<dbReference type="Gene3D" id="1.25.40.390">
    <property type="match status" value="1"/>
</dbReference>
<comment type="caution">
    <text evidence="8">The sequence shown here is derived from an EMBL/GenBank/DDBJ whole genome shotgun (WGS) entry which is preliminary data.</text>
</comment>